<dbReference type="Proteomes" id="UP000095282">
    <property type="component" value="Unplaced"/>
</dbReference>
<dbReference type="GO" id="GO:0019344">
    <property type="term" value="P:cysteine biosynthetic process"/>
    <property type="evidence" value="ECO:0007669"/>
    <property type="project" value="UniProtKB-ARBA"/>
</dbReference>
<dbReference type="eggNOG" id="KOG1252">
    <property type="taxonomic scope" value="Eukaryota"/>
</dbReference>
<sequence>MWTERELMGSSPLHFVYPPGFHDVHIVFKNESASRTGSLKHRYSWALIMWALLEGHVKNGTHVFEASSGNTACSLSYMCRVLGLKFTAVVPDTIEEIKVKRIERQDGIVIKVPISNRLIMAETLARSSGGFFMNQFKNAFHAEEFHDSGSSSKPSTNLFHELINQLDGVLPGVFVHPAGTGGTISSVGRYIKKYGLKTQIVMADTQYSIYSDYVLNGSFSSQTGSHHWVTPGMAGIGYGAMGPAKIAETTSLDPAVIDRILKIPDLASTAAMRVARELGIDGGTSTGVNFLAALHLASVDQMRPITIATILADSGKYYESTYLNREWISDKFSVHGGLPVYDCWIQVIKNSYLNGDDPLELGNTKCSVVNFR</sequence>
<accession>A0A1I7TG23</accession>
<reference evidence="3" key="1">
    <citation type="submission" date="2016-11" db="UniProtKB">
        <authorList>
            <consortium name="WormBaseParasite"/>
        </authorList>
    </citation>
    <scope>IDENTIFICATION</scope>
</reference>
<dbReference type="InterPro" id="IPR050214">
    <property type="entry name" value="Cys_Synth/Cystath_Beta-Synth"/>
</dbReference>
<dbReference type="Pfam" id="PF00291">
    <property type="entry name" value="PALP"/>
    <property type="match status" value="1"/>
</dbReference>
<feature type="domain" description="Tryptophan synthase beta chain-like PALP" evidence="1">
    <location>
        <begin position="22"/>
        <end position="311"/>
    </location>
</feature>
<name>A0A1I7TG23_9PELO</name>
<keyword evidence="2" id="KW-1185">Reference proteome</keyword>
<dbReference type="InterPro" id="IPR001926">
    <property type="entry name" value="TrpB-like_PALP"/>
</dbReference>
<dbReference type="STRING" id="1561998.A0A1I7TG23"/>
<dbReference type="Gene3D" id="3.40.50.1100">
    <property type="match status" value="2"/>
</dbReference>
<dbReference type="InterPro" id="IPR036052">
    <property type="entry name" value="TrpB-like_PALP_sf"/>
</dbReference>
<dbReference type="AlphaFoldDB" id="A0A1I7TG23"/>
<organism evidence="2 3">
    <name type="scientific">Caenorhabditis tropicalis</name>
    <dbReference type="NCBI Taxonomy" id="1561998"/>
    <lineage>
        <taxon>Eukaryota</taxon>
        <taxon>Metazoa</taxon>
        <taxon>Ecdysozoa</taxon>
        <taxon>Nematoda</taxon>
        <taxon>Chromadorea</taxon>
        <taxon>Rhabditida</taxon>
        <taxon>Rhabditina</taxon>
        <taxon>Rhabditomorpha</taxon>
        <taxon>Rhabditoidea</taxon>
        <taxon>Rhabditidae</taxon>
        <taxon>Peloderinae</taxon>
        <taxon>Caenorhabditis</taxon>
    </lineage>
</organism>
<evidence type="ECO:0000259" key="1">
    <source>
        <dbReference type="Pfam" id="PF00291"/>
    </source>
</evidence>
<evidence type="ECO:0000313" key="2">
    <source>
        <dbReference type="Proteomes" id="UP000095282"/>
    </source>
</evidence>
<dbReference type="PANTHER" id="PTHR10314">
    <property type="entry name" value="CYSTATHIONINE BETA-SYNTHASE"/>
    <property type="match status" value="1"/>
</dbReference>
<dbReference type="SUPFAM" id="SSF53686">
    <property type="entry name" value="Tryptophan synthase beta subunit-like PLP-dependent enzymes"/>
    <property type="match status" value="1"/>
</dbReference>
<protein>
    <submittedName>
        <fullName evidence="3">PALP domain-containing protein</fullName>
    </submittedName>
</protein>
<proteinExistence type="predicted"/>
<dbReference type="WBParaSite" id="Csp11.Scaffold605.g5586.t1">
    <property type="protein sequence ID" value="Csp11.Scaffold605.g5586.t1"/>
    <property type="gene ID" value="Csp11.Scaffold605.g5586"/>
</dbReference>
<evidence type="ECO:0000313" key="3">
    <source>
        <dbReference type="WBParaSite" id="Csp11.Scaffold605.g5586.t1"/>
    </source>
</evidence>